<feature type="transmembrane region" description="Helical" evidence="8">
    <location>
        <begin position="319"/>
        <end position="337"/>
    </location>
</feature>
<dbReference type="CDD" id="cd06173">
    <property type="entry name" value="MFS_MefA_like"/>
    <property type="match status" value="1"/>
</dbReference>
<feature type="transmembrane region" description="Helical" evidence="8">
    <location>
        <begin position="109"/>
        <end position="127"/>
    </location>
</feature>
<keyword evidence="3" id="KW-1003">Cell membrane</keyword>
<dbReference type="SUPFAM" id="SSF103473">
    <property type="entry name" value="MFS general substrate transporter"/>
    <property type="match status" value="1"/>
</dbReference>
<dbReference type="Pfam" id="PF05977">
    <property type="entry name" value="MFS_3"/>
    <property type="match status" value="1"/>
</dbReference>
<feature type="transmembrane region" description="Helical" evidence="8">
    <location>
        <begin position="252"/>
        <end position="276"/>
    </location>
</feature>
<dbReference type="InterPro" id="IPR010290">
    <property type="entry name" value="TM_effector"/>
</dbReference>
<proteinExistence type="predicted"/>
<evidence type="ECO:0000256" key="3">
    <source>
        <dbReference type="ARBA" id="ARBA00022475"/>
    </source>
</evidence>
<name>A0A1G8ZBX3_ACTMZ</name>
<dbReference type="InterPro" id="IPR020846">
    <property type="entry name" value="MFS_dom"/>
</dbReference>
<reference evidence="11" key="1">
    <citation type="submission" date="2016-10" db="EMBL/GenBank/DDBJ databases">
        <authorList>
            <person name="Varghese N."/>
            <person name="Submissions S."/>
        </authorList>
    </citation>
    <scope>NUCLEOTIDE SEQUENCE [LARGE SCALE GENOMIC DNA]</scope>
    <source>
        <strain evidence="11">DSM 45460</strain>
    </source>
</reference>
<dbReference type="RefSeq" id="WP_245694011.1">
    <property type="nucleotide sequence ID" value="NZ_FNFM01000004.1"/>
</dbReference>
<dbReference type="EMBL" id="FNFM01000004">
    <property type="protein sequence ID" value="SDK12527.1"/>
    <property type="molecule type" value="Genomic_DNA"/>
</dbReference>
<gene>
    <name evidence="10" type="ORF">SAMN04487820_104359</name>
</gene>
<keyword evidence="4 8" id="KW-0812">Transmembrane</keyword>
<evidence type="ECO:0000256" key="1">
    <source>
        <dbReference type="ARBA" id="ARBA00004651"/>
    </source>
</evidence>
<feature type="region of interest" description="Disordered" evidence="7">
    <location>
        <begin position="1"/>
        <end position="25"/>
    </location>
</feature>
<evidence type="ECO:0000259" key="9">
    <source>
        <dbReference type="PROSITE" id="PS50850"/>
    </source>
</evidence>
<evidence type="ECO:0000256" key="4">
    <source>
        <dbReference type="ARBA" id="ARBA00022692"/>
    </source>
</evidence>
<evidence type="ECO:0000256" key="2">
    <source>
        <dbReference type="ARBA" id="ARBA00022448"/>
    </source>
</evidence>
<feature type="transmembrane region" description="Helical" evidence="8">
    <location>
        <begin position="410"/>
        <end position="429"/>
    </location>
</feature>
<dbReference type="GO" id="GO:0022857">
    <property type="term" value="F:transmembrane transporter activity"/>
    <property type="evidence" value="ECO:0007669"/>
    <property type="project" value="InterPro"/>
</dbReference>
<dbReference type="Proteomes" id="UP000199213">
    <property type="component" value="Unassembled WGS sequence"/>
</dbReference>
<evidence type="ECO:0000256" key="7">
    <source>
        <dbReference type="SAM" id="MobiDB-lite"/>
    </source>
</evidence>
<dbReference type="GO" id="GO:0005886">
    <property type="term" value="C:plasma membrane"/>
    <property type="evidence" value="ECO:0007669"/>
    <property type="project" value="UniProtKB-SubCell"/>
</dbReference>
<evidence type="ECO:0000256" key="8">
    <source>
        <dbReference type="SAM" id="Phobius"/>
    </source>
</evidence>
<organism evidence="10 11">
    <name type="scientific">Actinopolyspora mzabensis</name>
    <dbReference type="NCBI Taxonomy" id="995066"/>
    <lineage>
        <taxon>Bacteria</taxon>
        <taxon>Bacillati</taxon>
        <taxon>Actinomycetota</taxon>
        <taxon>Actinomycetes</taxon>
        <taxon>Actinopolysporales</taxon>
        <taxon>Actinopolysporaceae</taxon>
        <taxon>Actinopolyspora</taxon>
    </lineage>
</organism>
<feature type="compositionally biased region" description="Basic and acidic residues" evidence="7">
    <location>
        <begin position="12"/>
        <end position="25"/>
    </location>
</feature>
<comment type="subcellular location">
    <subcellularLocation>
        <location evidence="1">Cell membrane</location>
        <topology evidence="1">Multi-pass membrane protein</topology>
    </subcellularLocation>
</comment>
<dbReference type="AlphaFoldDB" id="A0A1G8ZBX3"/>
<keyword evidence="5 8" id="KW-1133">Transmembrane helix</keyword>
<feature type="transmembrane region" description="Helical" evidence="8">
    <location>
        <begin position="343"/>
        <end position="365"/>
    </location>
</feature>
<dbReference type="PROSITE" id="PS50850">
    <property type="entry name" value="MFS"/>
    <property type="match status" value="1"/>
</dbReference>
<feature type="transmembrane region" description="Helical" evidence="8">
    <location>
        <begin position="288"/>
        <end position="307"/>
    </location>
</feature>
<evidence type="ECO:0000313" key="10">
    <source>
        <dbReference type="EMBL" id="SDK12527.1"/>
    </source>
</evidence>
<accession>A0A1G8ZBX3</accession>
<dbReference type="PANTHER" id="PTHR23513:SF11">
    <property type="entry name" value="STAPHYLOFERRIN A TRANSPORTER"/>
    <property type="match status" value="1"/>
</dbReference>
<keyword evidence="6 8" id="KW-0472">Membrane</keyword>
<dbReference type="InterPro" id="IPR036259">
    <property type="entry name" value="MFS_trans_sf"/>
</dbReference>
<keyword evidence="2" id="KW-0813">Transport</keyword>
<sequence length="445" mass="47112">MSKEVTNVPARGKQERAQPHDGVGGERRERSWAMFASLRVGNFRLYAGGQVVSLLGTWIQRIAQDWLVLEISGGSPVALGVAVALQFLPMPLLTLWAGVLADRLDKRRLLMSLQYGIGGCALVLGTLDLAELVQLWQVYVLCFGLGCCGALEMPVRQSFVMEMVGQEQVGNAVALNSMIVNSCRVVGPAIAGYLITLIGTGWLFLLNALSLVAVVATLATMDKDGIRSDSDGSRKRGQLVEGIRYVRHRSELMLVLLLVCCIGTFGTTFNTSLAVMAEKVFLLGSDGFGLLHTMLAIGTLSGAALAAWRSGRSGPRLRLLVGSALAFGLLEILAALAPDAGTFGAALIAVGAAQMTFILTANNTIQLSVDSALRGRVMALYMLLLLGGTPLGSTLAGWTAEHLDARSPLLIGGGLSVLAAVFCAAMLTMRSDSSTRTARHGEHSK</sequence>
<feature type="transmembrane region" description="Helical" evidence="8">
    <location>
        <begin position="77"/>
        <end position="97"/>
    </location>
</feature>
<feature type="transmembrane region" description="Helical" evidence="8">
    <location>
        <begin position="377"/>
        <end position="398"/>
    </location>
</feature>
<evidence type="ECO:0000256" key="6">
    <source>
        <dbReference type="ARBA" id="ARBA00023136"/>
    </source>
</evidence>
<dbReference type="PANTHER" id="PTHR23513">
    <property type="entry name" value="INTEGRAL MEMBRANE EFFLUX PROTEIN-RELATED"/>
    <property type="match status" value="1"/>
</dbReference>
<keyword evidence="11" id="KW-1185">Reference proteome</keyword>
<evidence type="ECO:0000256" key="5">
    <source>
        <dbReference type="ARBA" id="ARBA00022989"/>
    </source>
</evidence>
<evidence type="ECO:0000313" key="11">
    <source>
        <dbReference type="Proteomes" id="UP000199213"/>
    </source>
</evidence>
<feature type="domain" description="Major facilitator superfamily (MFS) profile" evidence="9">
    <location>
        <begin position="252"/>
        <end position="445"/>
    </location>
</feature>
<feature type="transmembrane region" description="Helical" evidence="8">
    <location>
        <begin position="201"/>
        <end position="221"/>
    </location>
</feature>
<protein>
    <submittedName>
        <fullName evidence="10">Predicted arabinose efflux permease, MFS family</fullName>
    </submittedName>
</protein>
<dbReference type="Gene3D" id="1.20.1250.20">
    <property type="entry name" value="MFS general substrate transporter like domains"/>
    <property type="match status" value="1"/>
</dbReference>